<accession>A0A5M6CP96</accession>
<dbReference type="Proteomes" id="UP000323632">
    <property type="component" value="Unassembled WGS sequence"/>
</dbReference>
<keyword evidence="2" id="KW-1185">Reference proteome</keyword>
<evidence type="ECO:0000313" key="2">
    <source>
        <dbReference type="Proteomes" id="UP000323632"/>
    </source>
</evidence>
<sequence>MTLYNRYLNGETIQVYKDISAMGADAFLPNNFPEIKNVLTETFQRVSYNLNIIYKELKDIHYLFRTDFEYNSDLALIKPLANVDVLLADLDKVVRPFGFVPLSLKMFYKIVGSCNFSWDFDINEEHIWQFADPIQISGVDDVLEELTQEGFLDDLSEFYEEDGYIALEISADYLHKDNTSGGPAYALLLTQKPSIDSSLLNEEHDTTLIDYLRICFDNCGFPRITNKEHNNDYKDFFDKVKPQLKPI</sequence>
<organism evidence="1 2">
    <name type="scientific">Taibaiella lutea</name>
    <dbReference type="NCBI Taxonomy" id="2608001"/>
    <lineage>
        <taxon>Bacteria</taxon>
        <taxon>Pseudomonadati</taxon>
        <taxon>Bacteroidota</taxon>
        <taxon>Chitinophagia</taxon>
        <taxon>Chitinophagales</taxon>
        <taxon>Chitinophagaceae</taxon>
        <taxon>Taibaiella</taxon>
    </lineage>
</organism>
<dbReference type="AlphaFoldDB" id="A0A5M6CP96"/>
<reference evidence="1 2" key="1">
    <citation type="submission" date="2019-09" db="EMBL/GenBank/DDBJ databases">
        <title>Genome sequence and assembly of Taibaiella sp.</title>
        <authorList>
            <person name="Chhetri G."/>
        </authorList>
    </citation>
    <scope>NUCLEOTIDE SEQUENCE [LARGE SCALE GENOMIC DNA]</scope>
    <source>
        <strain evidence="1 2">KVB11</strain>
    </source>
</reference>
<proteinExistence type="predicted"/>
<evidence type="ECO:0000313" key="1">
    <source>
        <dbReference type="EMBL" id="KAA5536220.1"/>
    </source>
</evidence>
<gene>
    <name evidence="1" type="ORF">F0919_00715</name>
</gene>
<name>A0A5M6CP96_9BACT</name>
<dbReference type="RefSeq" id="WP_150030793.1">
    <property type="nucleotide sequence ID" value="NZ_VWSH01000001.1"/>
</dbReference>
<comment type="caution">
    <text evidence="1">The sequence shown here is derived from an EMBL/GenBank/DDBJ whole genome shotgun (WGS) entry which is preliminary data.</text>
</comment>
<protein>
    <submittedName>
        <fullName evidence="1">Uncharacterized protein</fullName>
    </submittedName>
</protein>
<dbReference type="EMBL" id="VWSH01000001">
    <property type="protein sequence ID" value="KAA5536220.1"/>
    <property type="molecule type" value="Genomic_DNA"/>
</dbReference>